<evidence type="ECO:0000313" key="2">
    <source>
        <dbReference type="Proteomes" id="UP001608902"/>
    </source>
</evidence>
<organism evidence="1 2">
    <name type="scientific">Gnathostoma spinigerum</name>
    <dbReference type="NCBI Taxonomy" id="75299"/>
    <lineage>
        <taxon>Eukaryota</taxon>
        <taxon>Metazoa</taxon>
        <taxon>Ecdysozoa</taxon>
        <taxon>Nematoda</taxon>
        <taxon>Chromadorea</taxon>
        <taxon>Rhabditida</taxon>
        <taxon>Spirurina</taxon>
        <taxon>Gnathostomatomorpha</taxon>
        <taxon>Gnathostomatoidea</taxon>
        <taxon>Gnathostomatidae</taxon>
        <taxon>Gnathostoma</taxon>
    </lineage>
</organism>
<dbReference type="EMBL" id="JBGFUD010003350">
    <property type="protein sequence ID" value="MFH4978623.1"/>
    <property type="molecule type" value="Genomic_DNA"/>
</dbReference>
<proteinExistence type="predicted"/>
<keyword evidence="2" id="KW-1185">Reference proteome</keyword>
<evidence type="ECO:0000313" key="1">
    <source>
        <dbReference type="EMBL" id="MFH4978623.1"/>
    </source>
</evidence>
<sequence>MQYSCAGQPLSDAVLRCSGLHSRCLVLLYSQGSSPYYLLNTSTISDHSNSTSKSQSVITRLKSSYLSDPSADTLIRLCNTSSLFITTVTFKRSSLYIYLYSVCFLSKTTSFSFEMQCPSRLSSIPAFRDLHFFVFDIFPSFPFFLFIPHLSKL</sequence>
<accession>A0ABD6EF53</accession>
<protein>
    <submittedName>
        <fullName evidence="1">Uncharacterized protein</fullName>
    </submittedName>
</protein>
<name>A0ABD6EF53_9BILA</name>
<gene>
    <name evidence="1" type="ORF">AB6A40_005332</name>
</gene>
<dbReference type="Proteomes" id="UP001608902">
    <property type="component" value="Unassembled WGS sequence"/>
</dbReference>
<comment type="caution">
    <text evidence="1">The sequence shown here is derived from an EMBL/GenBank/DDBJ whole genome shotgun (WGS) entry which is preliminary data.</text>
</comment>
<dbReference type="AlphaFoldDB" id="A0ABD6EF53"/>
<reference evidence="1 2" key="1">
    <citation type="submission" date="2024-08" db="EMBL/GenBank/DDBJ databases">
        <title>Gnathostoma spinigerum genome.</title>
        <authorList>
            <person name="Gonzalez-Bertolin B."/>
            <person name="Monzon S."/>
            <person name="Zaballos A."/>
            <person name="Jimenez P."/>
            <person name="Dekumyoy P."/>
            <person name="Varona S."/>
            <person name="Cuesta I."/>
            <person name="Sumanam S."/>
            <person name="Adisakwattana P."/>
            <person name="Gasser R.B."/>
            <person name="Hernandez-Gonzalez A."/>
            <person name="Young N.D."/>
            <person name="Perteguer M.J."/>
        </authorList>
    </citation>
    <scope>NUCLEOTIDE SEQUENCE [LARGE SCALE GENOMIC DNA]</scope>
    <source>
        <strain evidence="1">AL3</strain>
        <tissue evidence="1">Liver</tissue>
    </source>
</reference>